<evidence type="ECO:0000256" key="2">
    <source>
        <dbReference type="ARBA" id="ARBA00023043"/>
    </source>
</evidence>
<accession>A0AAJ7E1T7</accession>
<dbReference type="Gene3D" id="1.25.40.20">
    <property type="entry name" value="Ankyrin repeat-containing domain"/>
    <property type="match status" value="1"/>
</dbReference>
<keyword evidence="1" id="KW-0677">Repeat</keyword>
<dbReference type="SUPFAM" id="SSF48403">
    <property type="entry name" value="Ankyrin repeat"/>
    <property type="match status" value="1"/>
</dbReference>
<evidence type="ECO:0000256" key="1">
    <source>
        <dbReference type="ARBA" id="ARBA00022737"/>
    </source>
</evidence>
<dbReference type="GO" id="GO:0051059">
    <property type="term" value="F:NF-kappaB binding"/>
    <property type="evidence" value="ECO:0007669"/>
    <property type="project" value="TreeGrafter"/>
</dbReference>
<dbReference type="KEGG" id="csol:105367662"/>
<evidence type="ECO:0000256" key="3">
    <source>
        <dbReference type="PROSITE-ProRule" id="PRU00023"/>
    </source>
</evidence>
<feature type="repeat" description="ANK" evidence="3">
    <location>
        <begin position="196"/>
        <end position="216"/>
    </location>
</feature>
<dbReference type="PRINTS" id="PR01415">
    <property type="entry name" value="ANKYRIN"/>
</dbReference>
<feature type="compositionally biased region" description="Gly residues" evidence="4">
    <location>
        <begin position="365"/>
        <end position="378"/>
    </location>
</feature>
<feature type="repeat" description="ANK" evidence="3">
    <location>
        <begin position="163"/>
        <end position="195"/>
    </location>
</feature>
<feature type="region of interest" description="Disordered" evidence="4">
    <location>
        <begin position="338"/>
        <end position="380"/>
    </location>
</feature>
<dbReference type="PROSITE" id="PS50297">
    <property type="entry name" value="ANK_REP_REGION"/>
    <property type="match status" value="4"/>
</dbReference>
<protein>
    <submittedName>
        <fullName evidence="6">NF-kappa-B inhibitor cactus-like</fullName>
    </submittedName>
</protein>
<keyword evidence="5" id="KW-1185">Reference proteome</keyword>
<dbReference type="Pfam" id="PF00023">
    <property type="entry name" value="Ank"/>
    <property type="match status" value="1"/>
</dbReference>
<dbReference type="InterPro" id="IPR002110">
    <property type="entry name" value="Ankyrin_rpt"/>
</dbReference>
<feature type="compositionally biased region" description="Acidic residues" evidence="4">
    <location>
        <begin position="349"/>
        <end position="364"/>
    </location>
</feature>
<proteinExistence type="predicted"/>
<feature type="repeat" description="ANK" evidence="3">
    <location>
        <begin position="247"/>
        <end position="279"/>
    </location>
</feature>
<reference evidence="6" key="1">
    <citation type="submission" date="2025-08" db="UniProtKB">
        <authorList>
            <consortium name="RefSeq"/>
        </authorList>
    </citation>
    <scope>IDENTIFICATION</scope>
</reference>
<dbReference type="GO" id="GO:0071356">
    <property type="term" value="P:cellular response to tumor necrosis factor"/>
    <property type="evidence" value="ECO:0007669"/>
    <property type="project" value="TreeGrafter"/>
</dbReference>
<dbReference type="Proteomes" id="UP000695007">
    <property type="component" value="Unplaced"/>
</dbReference>
<evidence type="ECO:0000313" key="5">
    <source>
        <dbReference type="Proteomes" id="UP000695007"/>
    </source>
</evidence>
<dbReference type="RefSeq" id="XP_011504732.1">
    <property type="nucleotide sequence ID" value="XM_011506430.1"/>
</dbReference>
<feature type="repeat" description="ANK" evidence="3">
    <location>
        <begin position="281"/>
        <end position="303"/>
    </location>
</feature>
<dbReference type="AlphaFoldDB" id="A0AAJ7E1T7"/>
<dbReference type="GeneID" id="105367662"/>
<keyword evidence="2 3" id="KW-0040">ANK repeat</keyword>
<sequence>MWEQTMKDCTDGAVNIDKKQQVDSQGDSGFLSGSNLVSSELDIEVEDEERTDEQTTIKIAPEPVRAIDSGLDLGLSNTLSQLSIKGESLNPLDSGTIHPDSEELAAGEVKNEDSQEPWEIYYTQDDDGDTQLHISIIQGFLEAAFFLVSMAPHPCLLNILNDDAQAALHLAVLTQQPRIVRRLVLAGADLTVRNFRGNTPLHLACISGDIYCVKALTNQFTPAERTWLEPGKKLPSLPQNLEQRNYDGEMCLHIAAAKGHVELVRHLLQLGANVEAREGLGGRTALHLAVEHRRREVVHLILNECRPQLEARTYAGLTAYHLARCLDQQLAMELARYGASPSTPPDLVSDTESDEDEDEEEEDGNGGGGGGGGGGGIGGREDSAAYRMALARFNLASKNVTAIASA</sequence>
<organism evidence="5 6">
    <name type="scientific">Ceratosolen solmsi marchali</name>
    <dbReference type="NCBI Taxonomy" id="326594"/>
    <lineage>
        <taxon>Eukaryota</taxon>
        <taxon>Metazoa</taxon>
        <taxon>Ecdysozoa</taxon>
        <taxon>Arthropoda</taxon>
        <taxon>Hexapoda</taxon>
        <taxon>Insecta</taxon>
        <taxon>Pterygota</taxon>
        <taxon>Neoptera</taxon>
        <taxon>Endopterygota</taxon>
        <taxon>Hymenoptera</taxon>
        <taxon>Apocrita</taxon>
        <taxon>Proctotrupomorpha</taxon>
        <taxon>Chalcidoidea</taxon>
        <taxon>Agaonidae</taxon>
        <taxon>Agaoninae</taxon>
        <taxon>Ceratosolen</taxon>
    </lineage>
</organism>
<dbReference type="PANTHER" id="PTHR46680">
    <property type="entry name" value="NF-KAPPA-B INHIBITOR ALPHA"/>
    <property type="match status" value="1"/>
</dbReference>
<dbReference type="Pfam" id="PF12796">
    <property type="entry name" value="Ank_2"/>
    <property type="match status" value="1"/>
</dbReference>
<dbReference type="PANTHER" id="PTHR46680:SF3">
    <property type="entry name" value="NF-KAPPA-B INHIBITOR CACTUS"/>
    <property type="match status" value="1"/>
</dbReference>
<name>A0AAJ7E1T7_9HYME</name>
<dbReference type="InterPro" id="IPR036770">
    <property type="entry name" value="Ankyrin_rpt-contain_sf"/>
</dbReference>
<dbReference type="SMART" id="SM00248">
    <property type="entry name" value="ANK"/>
    <property type="match status" value="5"/>
</dbReference>
<evidence type="ECO:0000256" key="4">
    <source>
        <dbReference type="SAM" id="MobiDB-lite"/>
    </source>
</evidence>
<evidence type="ECO:0000313" key="6">
    <source>
        <dbReference type="RefSeq" id="XP_011504732.1"/>
    </source>
</evidence>
<gene>
    <name evidence="6" type="primary">LOC105367662</name>
</gene>
<dbReference type="InterPro" id="IPR051070">
    <property type="entry name" value="NF-kappa-B_inhibitor"/>
</dbReference>
<dbReference type="PROSITE" id="PS50088">
    <property type="entry name" value="ANK_REPEAT"/>
    <property type="match status" value="4"/>
</dbReference>
<dbReference type="GO" id="GO:0005829">
    <property type="term" value="C:cytosol"/>
    <property type="evidence" value="ECO:0007669"/>
    <property type="project" value="TreeGrafter"/>
</dbReference>